<reference evidence="1" key="1">
    <citation type="submission" date="2021-02" db="EMBL/GenBank/DDBJ databases">
        <authorList>
            <person name="Nowell W R."/>
        </authorList>
    </citation>
    <scope>NUCLEOTIDE SEQUENCE</scope>
</reference>
<dbReference type="Proteomes" id="UP000663829">
    <property type="component" value="Unassembled WGS sequence"/>
</dbReference>
<keyword evidence="3" id="KW-1185">Reference proteome</keyword>
<evidence type="ECO:0000313" key="1">
    <source>
        <dbReference type="EMBL" id="CAF1621799.1"/>
    </source>
</evidence>
<accession>A0A816CA91</accession>
<evidence type="ECO:0000313" key="3">
    <source>
        <dbReference type="Proteomes" id="UP000663829"/>
    </source>
</evidence>
<dbReference type="AlphaFoldDB" id="A0A816CA91"/>
<dbReference type="EMBL" id="CAJOBC010108187">
    <property type="protein sequence ID" value="CAF4512766.1"/>
    <property type="molecule type" value="Genomic_DNA"/>
</dbReference>
<dbReference type="Proteomes" id="UP000681722">
    <property type="component" value="Unassembled WGS sequence"/>
</dbReference>
<gene>
    <name evidence="1" type="ORF">GPM918_LOCUS43782</name>
    <name evidence="2" type="ORF">SRO942_LOCUS45388</name>
</gene>
<name>A0A816CA91_9BILA</name>
<evidence type="ECO:0000313" key="2">
    <source>
        <dbReference type="EMBL" id="CAF4512766.1"/>
    </source>
</evidence>
<feature type="non-terminal residue" evidence="1">
    <location>
        <position position="1"/>
    </location>
</feature>
<organism evidence="1 3">
    <name type="scientific">Didymodactylos carnosus</name>
    <dbReference type="NCBI Taxonomy" id="1234261"/>
    <lineage>
        <taxon>Eukaryota</taxon>
        <taxon>Metazoa</taxon>
        <taxon>Spiralia</taxon>
        <taxon>Gnathifera</taxon>
        <taxon>Rotifera</taxon>
        <taxon>Eurotatoria</taxon>
        <taxon>Bdelloidea</taxon>
        <taxon>Philodinida</taxon>
        <taxon>Philodinidae</taxon>
        <taxon>Didymodactylos</taxon>
    </lineage>
</organism>
<protein>
    <submittedName>
        <fullName evidence="1">Uncharacterized protein</fullName>
    </submittedName>
</protein>
<sequence>HDESTFRSGEVSPKRWFFRENTPFFSKGRGRSHMILDFLVQHPSGPFFELSEDERKEAELSTAFQNVTKLEMLAVKYSIKIIYCPKYHCELNAVEGLWSNQKAYVRSRTDQTFDKINI</sequence>
<comment type="caution">
    <text evidence="1">The sequence shown here is derived from an EMBL/GenBank/DDBJ whole genome shotgun (WGS) entry which is preliminary data.</text>
</comment>
<proteinExistence type="predicted"/>
<dbReference type="EMBL" id="CAJNOQ010040949">
    <property type="protein sequence ID" value="CAF1621799.1"/>
    <property type="molecule type" value="Genomic_DNA"/>
</dbReference>
<dbReference type="OrthoDB" id="10057226at2759"/>